<accession>A0A427YBU7</accession>
<dbReference type="SUPFAM" id="SSF53474">
    <property type="entry name" value="alpha/beta-Hydrolases"/>
    <property type="match status" value="1"/>
</dbReference>
<dbReference type="InterPro" id="IPR000073">
    <property type="entry name" value="AB_hydrolase_1"/>
</dbReference>
<feature type="domain" description="AB hydrolase-1" evidence="2">
    <location>
        <begin position="126"/>
        <end position="238"/>
    </location>
</feature>
<dbReference type="InterPro" id="IPR029058">
    <property type="entry name" value="AB_hydrolase_fold"/>
</dbReference>
<dbReference type="Pfam" id="PF00561">
    <property type="entry name" value="Abhydrolase_1"/>
    <property type="match status" value="1"/>
</dbReference>
<proteinExistence type="predicted"/>
<keyword evidence="1" id="KW-0472">Membrane</keyword>
<reference evidence="3 4" key="1">
    <citation type="submission" date="2018-11" db="EMBL/GenBank/DDBJ databases">
        <title>Genome sequence of Apiotrichum porosum DSM 27194.</title>
        <authorList>
            <person name="Aliyu H."/>
            <person name="Gorte O."/>
            <person name="Ochsenreither K."/>
        </authorList>
    </citation>
    <scope>NUCLEOTIDE SEQUENCE [LARGE SCALE GENOMIC DNA]</scope>
    <source>
        <strain evidence="3 4">DSM 27194</strain>
    </source>
</reference>
<dbReference type="Gene3D" id="3.40.50.1820">
    <property type="entry name" value="alpha/beta hydrolase"/>
    <property type="match status" value="1"/>
</dbReference>
<evidence type="ECO:0000313" key="3">
    <source>
        <dbReference type="EMBL" id="RSH88562.1"/>
    </source>
</evidence>
<name>A0A427YBU7_9TREE</name>
<dbReference type="GO" id="GO:0008474">
    <property type="term" value="F:palmitoyl-(protein) hydrolase activity"/>
    <property type="evidence" value="ECO:0007669"/>
    <property type="project" value="TreeGrafter"/>
</dbReference>
<evidence type="ECO:0000313" key="4">
    <source>
        <dbReference type="Proteomes" id="UP000279236"/>
    </source>
</evidence>
<dbReference type="STRING" id="105984.A0A427YBU7"/>
<sequence length="339" mass="37625">MVSSNTLLTIFKYCLGVGASIPVLLAAGLWFFQRKMIYPANFPEGSREHVPRPTDAGLPYEDVRLTTPDGVKLRAYVIPARRKFVPLEELRGLSASGMRERGKAEMEAWKEEKDSEDAIAYAKSRPTIVMFHANAGNVGHRIPLARKFVSELKCNVFMLSYRGYGLSEGSPSEKGIRIDAGAAMEYISTHPILKDTKLVVYGQSIGGAVCIDTAAAYPDMVSGVIVENTFVSLTSLVPHVMPFIPLLLVRLLLSEKWDAAKTISLIPATTPMLFLSGKQDQLVPQSQMLALCALRGDGRLRWCEFDGTHNDTYLNPGYWIEIRIWLEQEIEGGVEDEKL</sequence>
<dbReference type="GeneID" id="39585650"/>
<dbReference type="EMBL" id="RSCE01000001">
    <property type="protein sequence ID" value="RSH88562.1"/>
    <property type="molecule type" value="Genomic_DNA"/>
</dbReference>
<evidence type="ECO:0000259" key="2">
    <source>
        <dbReference type="Pfam" id="PF00561"/>
    </source>
</evidence>
<dbReference type="RefSeq" id="XP_028480770.1">
    <property type="nucleotide sequence ID" value="XM_028616913.1"/>
</dbReference>
<dbReference type="PANTHER" id="PTHR12277">
    <property type="entry name" value="ALPHA/BETA HYDROLASE DOMAIN-CONTAINING PROTEIN"/>
    <property type="match status" value="1"/>
</dbReference>
<keyword evidence="1" id="KW-1133">Transmembrane helix</keyword>
<dbReference type="PANTHER" id="PTHR12277:SF81">
    <property type="entry name" value="PROTEIN ABHD13"/>
    <property type="match status" value="1"/>
</dbReference>
<comment type="caution">
    <text evidence="3">The sequence shown here is derived from an EMBL/GenBank/DDBJ whole genome shotgun (WGS) entry which is preliminary data.</text>
</comment>
<keyword evidence="4" id="KW-1185">Reference proteome</keyword>
<evidence type="ECO:0000256" key="1">
    <source>
        <dbReference type="SAM" id="Phobius"/>
    </source>
</evidence>
<dbReference type="Proteomes" id="UP000279236">
    <property type="component" value="Unassembled WGS sequence"/>
</dbReference>
<protein>
    <recommendedName>
        <fullName evidence="2">AB hydrolase-1 domain-containing protein</fullName>
    </recommendedName>
</protein>
<feature type="transmembrane region" description="Helical" evidence="1">
    <location>
        <begin position="6"/>
        <end position="32"/>
    </location>
</feature>
<dbReference type="OrthoDB" id="10249433at2759"/>
<dbReference type="GO" id="GO:0016020">
    <property type="term" value="C:membrane"/>
    <property type="evidence" value="ECO:0007669"/>
    <property type="project" value="TreeGrafter"/>
</dbReference>
<gene>
    <name evidence="3" type="ORF">EHS24_001107</name>
</gene>
<dbReference type="AlphaFoldDB" id="A0A427YBU7"/>
<keyword evidence="1" id="KW-0812">Transmembrane</keyword>
<organism evidence="3 4">
    <name type="scientific">Apiotrichum porosum</name>
    <dbReference type="NCBI Taxonomy" id="105984"/>
    <lineage>
        <taxon>Eukaryota</taxon>
        <taxon>Fungi</taxon>
        <taxon>Dikarya</taxon>
        <taxon>Basidiomycota</taxon>
        <taxon>Agaricomycotina</taxon>
        <taxon>Tremellomycetes</taxon>
        <taxon>Trichosporonales</taxon>
        <taxon>Trichosporonaceae</taxon>
        <taxon>Apiotrichum</taxon>
    </lineage>
</organism>